<protein>
    <submittedName>
        <fullName evidence="3">PfkB domain protein</fullName>
    </submittedName>
</protein>
<feature type="region of interest" description="Disordered" evidence="1">
    <location>
        <begin position="274"/>
        <end position="293"/>
    </location>
</feature>
<dbReference type="InterPro" id="IPR011611">
    <property type="entry name" value="PfkB_dom"/>
</dbReference>
<sequence>MVFAPIPLLSVTVDTREEMPDIRLRAEGPGCRQTRVLAAFGVSTVLCGCFGGESGPVLRQLLAEEGIECRAVRRPGRNGTRVREQGAGTMRTVAESPGDPLTPQEADRLRAAALEAGARADVCVLTQEADPAAVPPGLYRGLTGDLRARGVRVVAALSGEALAAALTGGVDVLCLDQRRLPVGPGGHAAHAGVGDLVAAMRRLRSRGAGTVVLRRAERPALVLIGEDVVAVPAPVPPGGTAAAGLCGDRLIAAIAAGLATGLPEEDAVRLGVAAGTPHSDRPEAPSGMDPETARQLAGRVELHEPALEETPGGSGAFW</sequence>
<dbReference type="Proteomes" id="UP000001918">
    <property type="component" value="Chromosome"/>
</dbReference>
<dbReference type="SUPFAM" id="SSF53613">
    <property type="entry name" value="Ribokinase-like"/>
    <property type="match status" value="1"/>
</dbReference>
<evidence type="ECO:0000256" key="1">
    <source>
        <dbReference type="SAM" id="MobiDB-lite"/>
    </source>
</evidence>
<dbReference type="PANTHER" id="PTHR46566">
    <property type="entry name" value="1-PHOSPHOFRUCTOKINASE-RELATED"/>
    <property type="match status" value="1"/>
</dbReference>
<evidence type="ECO:0000259" key="2">
    <source>
        <dbReference type="Pfam" id="PF00294"/>
    </source>
</evidence>
<name>D1A3V6_THECD</name>
<dbReference type="HOGENOM" id="CLU_050013_3_0_11"/>
<dbReference type="STRING" id="471852.Tcur_2446"/>
<dbReference type="EMBL" id="CP001738">
    <property type="protein sequence ID" value="ACY98009.1"/>
    <property type="molecule type" value="Genomic_DNA"/>
</dbReference>
<dbReference type="Pfam" id="PF00294">
    <property type="entry name" value="PfkB"/>
    <property type="match status" value="1"/>
</dbReference>
<dbReference type="PANTHER" id="PTHR46566:SF2">
    <property type="entry name" value="ATP-DEPENDENT 6-PHOSPHOFRUCTOKINASE ISOZYME 2"/>
    <property type="match status" value="1"/>
</dbReference>
<evidence type="ECO:0000313" key="4">
    <source>
        <dbReference type="Proteomes" id="UP000001918"/>
    </source>
</evidence>
<proteinExistence type="predicted"/>
<accession>D1A3V6</accession>
<dbReference type="KEGG" id="tcu:Tcur_2446"/>
<reference evidence="3 4" key="1">
    <citation type="journal article" date="2011" name="Stand. Genomic Sci.">
        <title>Complete genome sequence of Thermomonospora curvata type strain (B9).</title>
        <authorList>
            <person name="Chertkov O."/>
            <person name="Sikorski J."/>
            <person name="Nolan M."/>
            <person name="Lapidus A."/>
            <person name="Lucas S."/>
            <person name="Del Rio T.G."/>
            <person name="Tice H."/>
            <person name="Cheng J.F."/>
            <person name="Goodwin L."/>
            <person name="Pitluck S."/>
            <person name="Liolios K."/>
            <person name="Ivanova N."/>
            <person name="Mavromatis K."/>
            <person name="Mikhailova N."/>
            <person name="Ovchinnikova G."/>
            <person name="Pati A."/>
            <person name="Chen A."/>
            <person name="Palaniappan K."/>
            <person name="Djao O.D."/>
            <person name="Land M."/>
            <person name="Hauser L."/>
            <person name="Chang Y.J."/>
            <person name="Jeffries C.D."/>
            <person name="Brettin T."/>
            <person name="Han C."/>
            <person name="Detter J.C."/>
            <person name="Rohde M."/>
            <person name="Goker M."/>
            <person name="Woyke T."/>
            <person name="Bristow J."/>
            <person name="Eisen J.A."/>
            <person name="Markowitz V."/>
            <person name="Hugenholtz P."/>
            <person name="Klenk H.P."/>
            <person name="Kyrpides N.C."/>
        </authorList>
    </citation>
    <scope>NUCLEOTIDE SEQUENCE [LARGE SCALE GENOMIC DNA]</scope>
    <source>
        <strain evidence="4">ATCC 19995 / DSM 43183 / JCM 3096 / KCTC 9072 / NBRC 15933 / NCIMB 10081 / Henssen B9</strain>
    </source>
</reference>
<feature type="region of interest" description="Disordered" evidence="1">
    <location>
        <begin position="76"/>
        <end position="102"/>
    </location>
</feature>
<evidence type="ECO:0000313" key="3">
    <source>
        <dbReference type="EMBL" id="ACY98009.1"/>
    </source>
</evidence>
<dbReference type="eggNOG" id="COG1105">
    <property type="taxonomic scope" value="Bacteria"/>
</dbReference>
<dbReference type="AlphaFoldDB" id="D1A3V6"/>
<dbReference type="InterPro" id="IPR029056">
    <property type="entry name" value="Ribokinase-like"/>
</dbReference>
<gene>
    <name evidence="3" type="ordered locus">Tcur_2446</name>
</gene>
<organism evidence="3 4">
    <name type="scientific">Thermomonospora curvata (strain ATCC 19995 / DSM 43183 / JCM 3096 / KCTC 9072 / NBRC 15933 / NCIMB 10081 / Henssen B9)</name>
    <dbReference type="NCBI Taxonomy" id="471852"/>
    <lineage>
        <taxon>Bacteria</taxon>
        <taxon>Bacillati</taxon>
        <taxon>Actinomycetota</taxon>
        <taxon>Actinomycetes</taxon>
        <taxon>Streptosporangiales</taxon>
        <taxon>Thermomonosporaceae</taxon>
        <taxon>Thermomonospora</taxon>
    </lineage>
</organism>
<feature type="domain" description="Carbohydrate kinase PfkB" evidence="2">
    <location>
        <begin position="18"/>
        <end position="275"/>
    </location>
</feature>
<keyword evidence="4" id="KW-1185">Reference proteome</keyword>
<dbReference type="Gene3D" id="3.40.1190.20">
    <property type="match status" value="1"/>
</dbReference>